<name>A0ABS0SEC1_9HYPH</name>
<keyword evidence="2" id="KW-0813">Transport</keyword>
<feature type="transmembrane region" description="Helical" evidence="9">
    <location>
        <begin position="150"/>
        <end position="174"/>
    </location>
</feature>
<organism evidence="10 11">
    <name type="scientific">Aquamicrobium zhengzhouense</name>
    <dbReference type="NCBI Taxonomy" id="2781738"/>
    <lineage>
        <taxon>Bacteria</taxon>
        <taxon>Pseudomonadati</taxon>
        <taxon>Pseudomonadota</taxon>
        <taxon>Alphaproteobacteria</taxon>
        <taxon>Hyphomicrobiales</taxon>
        <taxon>Phyllobacteriaceae</taxon>
        <taxon>Aquamicrobium</taxon>
    </lineage>
</organism>
<sequence length="344" mass="36278">MDSTILAFLVQDGVTSGAIYALLGLSLVLVFAVTRVIFIPQGEFVAYGALTLAVLDVGRVPGTLPLLLGLGIASFLFDLIAMRRGFRSQLLVTSALLNLALPALVYGLVVTVMPMQPGPIVRALLTILIIAPMGLYIYRVAYRPLADASVLVLLITSVGVHLALMGMGLFAFGAEGLRAQPLARGSYSLGFLPIPAQSLWIYGATIAAMVGLYVFFERSILGKALRATAVNRLGARLVGVRTNLTGGTAFVLASTIGVISGVLIAPITTIYYDTGFLIGLKGFVAAIIGGLSSFPLTAIAAITVGLVEAFASFFASNFKEIIVFSLIIPVLVWRSLTTDPHEDE</sequence>
<dbReference type="PANTHER" id="PTHR11795">
    <property type="entry name" value="BRANCHED-CHAIN AMINO ACID TRANSPORT SYSTEM PERMEASE PROTEIN LIVH"/>
    <property type="match status" value="1"/>
</dbReference>
<proteinExistence type="inferred from homology"/>
<evidence type="ECO:0000313" key="11">
    <source>
        <dbReference type="Proteomes" id="UP000601789"/>
    </source>
</evidence>
<keyword evidence="7 9" id="KW-0472">Membrane</keyword>
<feature type="transmembrane region" description="Helical" evidence="9">
    <location>
        <begin position="318"/>
        <end position="336"/>
    </location>
</feature>
<evidence type="ECO:0000256" key="4">
    <source>
        <dbReference type="ARBA" id="ARBA00022692"/>
    </source>
</evidence>
<dbReference type="Pfam" id="PF02653">
    <property type="entry name" value="BPD_transp_2"/>
    <property type="match status" value="1"/>
</dbReference>
<protein>
    <submittedName>
        <fullName evidence="10">Branched-chain amino acid ABC transporter permease</fullName>
    </submittedName>
</protein>
<evidence type="ECO:0000256" key="7">
    <source>
        <dbReference type="ARBA" id="ARBA00023136"/>
    </source>
</evidence>
<evidence type="ECO:0000256" key="9">
    <source>
        <dbReference type="SAM" id="Phobius"/>
    </source>
</evidence>
<dbReference type="EMBL" id="JADGMQ010000009">
    <property type="protein sequence ID" value="MBI1621633.1"/>
    <property type="molecule type" value="Genomic_DNA"/>
</dbReference>
<comment type="similarity">
    <text evidence="8">Belongs to the binding-protein-dependent transport system permease family. LivHM subfamily.</text>
</comment>
<evidence type="ECO:0000313" key="10">
    <source>
        <dbReference type="EMBL" id="MBI1621633.1"/>
    </source>
</evidence>
<dbReference type="InterPro" id="IPR052157">
    <property type="entry name" value="BCAA_transport_permease"/>
</dbReference>
<gene>
    <name evidence="10" type="ORF">IOD40_13300</name>
</gene>
<evidence type="ECO:0000256" key="8">
    <source>
        <dbReference type="ARBA" id="ARBA00037998"/>
    </source>
</evidence>
<feature type="transmembrane region" description="Helical" evidence="9">
    <location>
        <begin position="194"/>
        <end position="216"/>
    </location>
</feature>
<evidence type="ECO:0000256" key="2">
    <source>
        <dbReference type="ARBA" id="ARBA00022448"/>
    </source>
</evidence>
<keyword evidence="3" id="KW-1003">Cell membrane</keyword>
<dbReference type="CDD" id="cd06582">
    <property type="entry name" value="TM_PBP1_LivH_like"/>
    <property type="match status" value="1"/>
</dbReference>
<feature type="transmembrane region" description="Helical" evidence="9">
    <location>
        <begin position="90"/>
        <end position="113"/>
    </location>
</feature>
<evidence type="ECO:0000256" key="5">
    <source>
        <dbReference type="ARBA" id="ARBA00022970"/>
    </source>
</evidence>
<keyword evidence="4 9" id="KW-0812">Transmembrane</keyword>
<keyword evidence="5" id="KW-0029">Amino-acid transport</keyword>
<dbReference type="Proteomes" id="UP000601789">
    <property type="component" value="Unassembled WGS sequence"/>
</dbReference>
<keyword evidence="6 9" id="KW-1133">Transmembrane helix</keyword>
<feature type="transmembrane region" description="Helical" evidence="9">
    <location>
        <begin position="119"/>
        <end position="138"/>
    </location>
</feature>
<reference evidence="10 11" key="1">
    <citation type="submission" date="2020-10" db="EMBL/GenBank/DDBJ databases">
        <title>Aquamicrobium zhengzhouensis sp. nov., a exopolysaccharide producing bacterium isolated from farmland soil.</title>
        <authorList>
            <person name="Wang X."/>
        </authorList>
    </citation>
    <scope>NUCLEOTIDE SEQUENCE [LARGE SCALE GENOMIC DNA]</scope>
    <source>
        <strain evidence="11">cd-1</strain>
    </source>
</reference>
<dbReference type="RefSeq" id="WP_198477052.1">
    <property type="nucleotide sequence ID" value="NZ_JADGMQ010000009.1"/>
</dbReference>
<evidence type="ECO:0000256" key="1">
    <source>
        <dbReference type="ARBA" id="ARBA00004651"/>
    </source>
</evidence>
<evidence type="ECO:0000256" key="3">
    <source>
        <dbReference type="ARBA" id="ARBA00022475"/>
    </source>
</evidence>
<feature type="transmembrane region" description="Helical" evidence="9">
    <location>
        <begin position="283"/>
        <end position="306"/>
    </location>
</feature>
<comment type="caution">
    <text evidence="10">The sequence shown here is derived from an EMBL/GenBank/DDBJ whole genome shotgun (WGS) entry which is preliminary data.</text>
</comment>
<dbReference type="PANTHER" id="PTHR11795:SF450">
    <property type="entry name" value="ABC TRANSPORTER PERMEASE PROTEIN"/>
    <property type="match status" value="1"/>
</dbReference>
<keyword evidence="11" id="KW-1185">Reference proteome</keyword>
<dbReference type="InterPro" id="IPR001851">
    <property type="entry name" value="ABC_transp_permease"/>
</dbReference>
<comment type="subcellular location">
    <subcellularLocation>
        <location evidence="1">Cell membrane</location>
        <topology evidence="1">Multi-pass membrane protein</topology>
    </subcellularLocation>
</comment>
<feature type="transmembrane region" description="Helical" evidence="9">
    <location>
        <begin position="18"/>
        <end position="37"/>
    </location>
</feature>
<accession>A0ABS0SEC1</accession>
<feature type="transmembrane region" description="Helical" evidence="9">
    <location>
        <begin position="66"/>
        <end position="83"/>
    </location>
</feature>
<feature type="transmembrane region" description="Helical" evidence="9">
    <location>
        <begin position="249"/>
        <end position="271"/>
    </location>
</feature>
<evidence type="ECO:0000256" key="6">
    <source>
        <dbReference type="ARBA" id="ARBA00022989"/>
    </source>
</evidence>